<protein>
    <submittedName>
        <fullName evidence="1">F-box protein at5g46170</fullName>
    </submittedName>
</protein>
<comment type="caution">
    <text evidence="1">The sequence shown here is derived from an EMBL/GenBank/DDBJ whole genome shotgun (WGS) entry which is preliminary data.</text>
</comment>
<sequence length="140" mass="15893">MEFMLGFNKHLQDDIVEDKSQLQAGSVDKQGRVKVHQRISFFFSPICCLCSPKTAVRHYLLQPIIVKHEMLESLVLTDADGRGVLFMNREQLEELRFLNGVVLKEATLVAIRPTEQPKKEVVGPEGNCVVSAFEEPLERL</sequence>
<evidence type="ECO:0000313" key="2">
    <source>
        <dbReference type="Proteomes" id="UP000653305"/>
    </source>
</evidence>
<gene>
    <name evidence="1" type="ORF">PHJA_001318100</name>
</gene>
<evidence type="ECO:0000313" key="1">
    <source>
        <dbReference type="EMBL" id="GFP91741.1"/>
    </source>
</evidence>
<dbReference type="PANTHER" id="PTHR31215">
    <property type="entry name" value="OS05G0510400 PROTEIN-RELATED"/>
    <property type="match status" value="1"/>
</dbReference>
<dbReference type="EMBL" id="BMAC01000254">
    <property type="protein sequence ID" value="GFP91741.1"/>
    <property type="molecule type" value="Genomic_DNA"/>
</dbReference>
<dbReference type="Proteomes" id="UP000653305">
    <property type="component" value="Unassembled WGS sequence"/>
</dbReference>
<organism evidence="1 2">
    <name type="scientific">Phtheirospermum japonicum</name>
    <dbReference type="NCBI Taxonomy" id="374723"/>
    <lineage>
        <taxon>Eukaryota</taxon>
        <taxon>Viridiplantae</taxon>
        <taxon>Streptophyta</taxon>
        <taxon>Embryophyta</taxon>
        <taxon>Tracheophyta</taxon>
        <taxon>Spermatophyta</taxon>
        <taxon>Magnoliopsida</taxon>
        <taxon>eudicotyledons</taxon>
        <taxon>Gunneridae</taxon>
        <taxon>Pentapetalae</taxon>
        <taxon>asterids</taxon>
        <taxon>lamiids</taxon>
        <taxon>Lamiales</taxon>
        <taxon>Orobanchaceae</taxon>
        <taxon>Orobanchaceae incertae sedis</taxon>
        <taxon>Phtheirospermum</taxon>
    </lineage>
</organism>
<name>A0A830CBY1_9LAMI</name>
<reference evidence="1" key="1">
    <citation type="submission" date="2020-07" db="EMBL/GenBank/DDBJ databases">
        <title>Ethylene signaling mediates host invasion by parasitic plants.</title>
        <authorList>
            <person name="Yoshida S."/>
        </authorList>
    </citation>
    <scope>NUCLEOTIDE SEQUENCE</scope>
    <source>
        <strain evidence="1">Okayama</strain>
    </source>
</reference>
<proteinExistence type="predicted"/>
<keyword evidence="2" id="KW-1185">Reference proteome</keyword>
<accession>A0A830CBY1</accession>
<dbReference type="AlphaFoldDB" id="A0A830CBY1"/>
<dbReference type="InterPro" id="IPR044809">
    <property type="entry name" value="AUF1-like"/>
</dbReference>